<dbReference type="PROSITE" id="PS01011">
    <property type="entry name" value="FOLYLPOLYGLU_SYNT_1"/>
    <property type="match status" value="1"/>
</dbReference>
<evidence type="ECO:0000313" key="17">
    <source>
        <dbReference type="EMBL" id="KCW52785.1"/>
    </source>
</evidence>
<organism evidence="17">
    <name type="scientific">Eucalyptus grandis</name>
    <name type="common">Flooded gum</name>
    <dbReference type="NCBI Taxonomy" id="71139"/>
    <lineage>
        <taxon>Eukaryota</taxon>
        <taxon>Viridiplantae</taxon>
        <taxon>Streptophyta</taxon>
        <taxon>Embryophyta</taxon>
        <taxon>Tracheophyta</taxon>
        <taxon>Spermatophyta</taxon>
        <taxon>Magnoliopsida</taxon>
        <taxon>eudicotyledons</taxon>
        <taxon>Gunneridae</taxon>
        <taxon>Pentapetalae</taxon>
        <taxon>rosids</taxon>
        <taxon>malvids</taxon>
        <taxon>Myrtales</taxon>
        <taxon>Myrtaceae</taxon>
        <taxon>Myrtoideae</taxon>
        <taxon>Eucalypteae</taxon>
        <taxon>Eucalyptus</taxon>
    </lineage>
</organism>
<gene>
    <name evidence="17" type="ORF">EUGRSUZ_J02122</name>
</gene>
<evidence type="ECO:0000256" key="1">
    <source>
        <dbReference type="ARBA" id="ARBA00005150"/>
    </source>
</evidence>
<evidence type="ECO:0000256" key="16">
    <source>
        <dbReference type="PIRSR" id="PIRSR038895-2"/>
    </source>
</evidence>
<keyword evidence="6 14" id="KW-0436">Ligase</keyword>
<comment type="cofactor">
    <cofactor evidence="14">
        <name>a monovalent cation</name>
        <dbReference type="ChEBI" id="CHEBI:60242"/>
    </cofactor>
    <text evidence="14">A monovalent cation.</text>
</comment>
<evidence type="ECO:0000256" key="3">
    <source>
        <dbReference type="ARBA" id="ARBA00013025"/>
    </source>
</evidence>
<dbReference type="PANTHER" id="PTHR11136">
    <property type="entry name" value="FOLYLPOLYGLUTAMATE SYNTHASE-RELATED"/>
    <property type="match status" value="1"/>
</dbReference>
<dbReference type="EC" id="6.3.2.17" evidence="3 14"/>
<evidence type="ECO:0000256" key="4">
    <source>
        <dbReference type="ARBA" id="ARBA00018660"/>
    </source>
</evidence>
<dbReference type="GO" id="GO:0005524">
    <property type="term" value="F:ATP binding"/>
    <property type="evidence" value="ECO:0007669"/>
    <property type="project" value="UniProtKB-KW"/>
</dbReference>
<reference evidence="17" key="1">
    <citation type="submission" date="2013-07" db="EMBL/GenBank/DDBJ databases">
        <title>The genome of Eucalyptus grandis.</title>
        <authorList>
            <person name="Schmutz J."/>
            <person name="Hayes R."/>
            <person name="Myburg A."/>
            <person name="Tuskan G."/>
            <person name="Grattapaglia D."/>
            <person name="Rokhsar D.S."/>
        </authorList>
    </citation>
    <scope>NUCLEOTIDE SEQUENCE</scope>
    <source>
        <tissue evidence="17">Leaf extractions</tissue>
    </source>
</reference>
<dbReference type="GO" id="GO:0006730">
    <property type="term" value="P:one-carbon metabolic process"/>
    <property type="evidence" value="ECO:0007669"/>
    <property type="project" value="UniProtKB-KW"/>
</dbReference>
<dbReference type="NCBIfam" id="TIGR01499">
    <property type="entry name" value="folC"/>
    <property type="match status" value="1"/>
</dbReference>
<feature type="binding site" evidence="16">
    <location>
        <position position="192"/>
    </location>
    <ligand>
        <name>Mg(2+)</name>
        <dbReference type="ChEBI" id="CHEBI:18420"/>
        <label>1</label>
    </ligand>
</feature>
<dbReference type="PIRSF" id="PIRSF038895">
    <property type="entry name" value="FPGS"/>
    <property type="match status" value="1"/>
</dbReference>
<name>A0A059AHB9_EUCGR</name>
<dbReference type="UniPathway" id="UPA00850"/>
<dbReference type="Gene3D" id="3.40.1190.10">
    <property type="entry name" value="Mur-like, catalytic domain"/>
    <property type="match status" value="1"/>
</dbReference>
<comment type="catalytic activity">
    <reaction evidence="13 14">
        <text>(6S)-5,6,7,8-tetrahydrofolyl-(gamma-L-Glu)(n) + L-glutamate + ATP = (6S)-5,6,7,8-tetrahydrofolyl-(gamma-L-Glu)(n+1) + ADP + phosphate + H(+)</text>
        <dbReference type="Rhea" id="RHEA:10580"/>
        <dbReference type="Rhea" id="RHEA-COMP:14738"/>
        <dbReference type="Rhea" id="RHEA-COMP:14740"/>
        <dbReference type="ChEBI" id="CHEBI:15378"/>
        <dbReference type="ChEBI" id="CHEBI:29985"/>
        <dbReference type="ChEBI" id="CHEBI:30616"/>
        <dbReference type="ChEBI" id="CHEBI:43474"/>
        <dbReference type="ChEBI" id="CHEBI:141005"/>
        <dbReference type="ChEBI" id="CHEBI:456216"/>
        <dbReference type="EC" id="6.3.2.17"/>
    </reaction>
</comment>
<keyword evidence="5 14" id="KW-0554">One-carbon metabolism</keyword>
<evidence type="ECO:0000256" key="13">
    <source>
        <dbReference type="ARBA" id="ARBA00047493"/>
    </source>
</evidence>
<dbReference type="FunFam" id="3.40.1190.10:FF:000008">
    <property type="entry name" value="Folylpolyglutamate synthase"/>
    <property type="match status" value="1"/>
</dbReference>
<evidence type="ECO:0000256" key="15">
    <source>
        <dbReference type="PIRSR" id="PIRSR038895-1"/>
    </source>
</evidence>
<evidence type="ECO:0000256" key="6">
    <source>
        <dbReference type="ARBA" id="ARBA00022598"/>
    </source>
</evidence>
<dbReference type="GO" id="GO:0004326">
    <property type="term" value="F:tetrahydrofolylpolyglutamate synthase activity"/>
    <property type="evidence" value="ECO:0007669"/>
    <property type="project" value="UniProtKB-EC"/>
</dbReference>
<dbReference type="SUPFAM" id="SSF53244">
    <property type="entry name" value="MurD-like peptide ligases, peptide-binding domain"/>
    <property type="match status" value="1"/>
</dbReference>
<dbReference type="GO" id="GO:0046872">
    <property type="term" value="F:metal ion binding"/>
    <property type="evidence" value="ECO:0007669"/>
    <property type="project" value="UniProtKB-KW"/>
</dbReference>
<dbReference type="InterPro" id="IPR036565">
    <property type="entry name" value="Mur-like_cat_sf"/>
</dbReference>
<keyword evidence="7 16" id="KW-0479">Metal-binding</keyword>
<dbReference type="InterPro" id="IPR036615">
    <property type="entry name" value="Mur_ligase_C_dom_sf"/>
</dbReference>
<dbReference type="Gramene" id="KCW52785">
    <property type="protein sequence ID" value="KCW52785"/>
    <property type="gene ID" value="EUGRSUZ_J02122"/>
</dbReference>
<comment type="pathway">
    <text evidence="1 14">Cofactor biosynthesis; tetrahydrofolylpolyglutamate biosynthesis.</text>
</comment>
<evidence type="ECO:0000256" key="10">
    <source>
        <dbReference type="ARBA" id="ARBA00022842"/>
    </source>
</evidence>
<keyword evidence="10 16" id="KW-0460">Magnesium</keyword>
<evidence type="ECO:0000256" key="12">
    <source>
        <dbReference type="ARBA" id="ARBA00030876"/>
    </source>
</evidence>
<evidence type="ECO:0000256" key="2">
    <source>
        <dbReference type="ARBA" id="ARBA00008276"/>
    </source>
</evidence>
<comment type="similarity">
    <text evidence="2 14">Belongs to the folylpolyglutamate synthase family.</text>
</comment>
<keyword evidence="9 15" id="KW-0067">ATP-binding</keyword>
<evidence type="ECO:0000256" key="9">
    <source>
        <dbReference type="ARBA" id="ARBA00022840"/>
    </source>
</evidence>
<keyword evidence="8 15" id="KW-0547">Nucleotide-binding</keyword>
<feature type="binding site" evidence="16">
    <location>
        <position position="164"/>
    </location>
    <ligand>
        <name>Mg(2+)</name>
        <dbReference type="ChEBI" id="CHEBI:18420"/>
        <label>1</label>
    </ligand>
</feature>
<accession>A0A059AHB9</accession>
<dbReference type="Gene3D" id="3.90.190.20">
    <property type="entry name" value="Mur ligase, C-terminal domain"/>
    <property type="match status" value="1"/>
</dbReference>
<evidence type="ECO:0000256" key="14">
    <source>
        <dbReference type="PIRNR" id="PIRNR038895"/>
    </source>
</evidence>
<proteinExistence type="inferred from homology"/>
<protein>
    <recommendedName>
        <fullName evidence="4 14">Folylpolyglutamate synthase</fullName>
        <ecNumber evidence="3 14">6.3.2.17</ecNumber>
    </recommendedName>
    <alternativeName>
        <fullName evidence="12 14">Folylpoly-gamma-glutamate synthetase</fullName>
    </alternativeName>
    <alternativeName>
        <fullName evidence="11 14">Tetrahydrofolylpolyglutamate synthase</fullName>
    </alternativeName>
</protein>
<dbReference type="FunFam" id="3.90.190.20:FF:000011">
    <property type="entry name" value="Folylpolyglutamate synthase"/>
    <property type="match status" value="1"/>
</dbReference>
<feature type="binding site" evidence="15">
    <location>
        <position position="334"/>
    </location>
    <ligand>
        <name>ATP</name>
        <dbReference type="ChEBI" id="CHEBI:30616"/>
    </ligand>
</feature>
<evidence type="ECO:0000256" key="7">
    <source>
        <dbReference type="ARBA" id="ARBA00022723"/>
    </source>
</evidence>
<dbReference type="PROSITE" id="PS01012">
    <property type="entry name" value="FOLYLPOLYGLU_SYNT_2"/>
    <property type="match status" value="1"/>
</dbReference>
<dbReference type="EMBL" id="KK198762">
    <property type="protein sequence ID" value="KCW52785.1"/>
    <property type="molecule type" value="Genomic_DNA"/>
</dbReference>
<dbReference type="InterPro" id="IPR023600">
    <property type="entry name" value="Folylpolyglutamate_synth_euk"/>
</dbReference>
<feature type="binding site" evidence="15">
    <location>
        <position position="312"/>
    </location>
    <ligand>
        <name>ATP</name>
        <dbReference type="ChEBI" id="CHEBI:30616"/>
    </ligand>
</feature>
<dbReference type="InterPro" id="IPR018109">
    <property type="entry name" value="Folylpolyglutamate_synth_CS"/>
</dbReference>
<comment type="function">
    <text evidence="14">Catalyzes conversion of folates to polyglutamate derivatives allowing concentration of folate compounds in the cell and the intracellular retention of these cofactors, which are important substrates for most of the folate-dependent enzymes that are involved in one-carbon transfer reactions involved in purine, pyrimidine and amino acid synthesis.</text>
</comment>
<feature type="binding site" evidence="16">
    <location>
        <position position="95"/>
    </location>
    <ligand>
        <name>Mg(2+)</name>
        <dbReference type="ChEBI" id="CHEBI:18420"/>
        <label>1</label>
    </ligand>
</feature>
<dbReference type="PANTHER" id="PTHR11136:SF16">
    <property type="entry name" value="FOLYLPOLYGLUTAMATE SYNTHASE"/>
    <property type="match status" value="1"/>
</dbReference>
<evidence type="ECO:0000256" key="5">
    <source>
        <dbReference type="ARBA" id="ARBA00022563"/>
    </source>
</evidence>
<dbReference type="SUPFAM" id="SSF53623">
    <property type="entry name" value="MurD-like peptide ligases, catalytic domain"/>
    <property type="match status" value="1"/>
</dbReference>
<evidence type="ECO:0000256" key="8">
    <source>
        <dbReference type="ARBA" id="ARBA00022741"/>
    </source>
</evidence>
<dbReference type="InterPro" id="IPR001645">
    <property type="entry name" value="Folylpolyglutamate_synth"/>
</dbReference>
<sequence length="541" mass="59770">MAEGEGGSARPAASPFDEAMEALSSLITKRSRADKSNKGDRFDLLFDYLKILDLDQQIPQMKVIHVAGTKGKGSTCTFTESILRNCGFRTGLFTSPHLIDVRERFRLDGEDICEEKFLAYFWWCYDRLKEKASEDVPMPTYFRFLALLAFKIFAAEQVDVAILEVGLGGKFDATNVVEAPIVCGISSLGFDHMEILGDTLGKIAGEKAGIFKRGVPAFTVPQPDEAMQVLEEKASQLDVNLQVALPLDANLLNGLKLGLVGEHQFLNAGLAVALCCTWLQRTGHQDINCLQQMSNLPEQFIKGLTSASLQGRAQIVPDRLLNSESSGELLFYLDGAHSPESMEVCAKWFSLAVKEENQHQNWCNPQGGDSKSANALIGNNFGKSSAKISTQILLFNCMSVRDPKLLLPRLMNTCASYGVHFKKALFVPNISVYYKVGSNALPPSNSQVDLSWQLALQRVWENLIQGEKEGEAKNIDIAGDEVRDDTEPCIKSCENSAVFSSLPLALKWLRDNAQQNRSERFQVLVTGSLHLVGDVLRIVKR</sequence>
<dbReference type="AlphaFoldDB" id="A0A059AHB9"/>
<evidence type="ECO:0000256" key="11">
    <source>
        <dbReference type="ARBA" id="ARBA00030592"/>
    </source>
</evidence>